<dbReference type="Gene3D" id="3.40.50.300">
    <property type="entry name" value="P-loop containing nucleotide triphosphate hydrolases"/>
    <property type="match status" value="1"/>
</dbReference>
<dbReference type="InterPro" id="IPR027417">
    <property type="entry name" value="P-loop_NTPase"/>
</dbReference>
<dbReference type="EMBL" id="BORR01000020">
    <property type="protein sequence ID" value="GIO39317.1"/>
    <property type="molecule type" value="Genomic_DNA"/>
</dbReference>
<keyword evidence="2" id="KW-1185">Reference proteome</keyword>
<name>A0A919XUC8_9BACL</name>
<gene>
    <name evidence="1" type="ORF">J41TS12_41780</name>
</gene>
<accession>A0A919XUC8</accession>
<evidence type="ECO:0000313" key="2">
    <source>
        <dbReference type="Proteomes" id="UP000681162"/>
    </source>
</evidence>
<dbReference type="AlphaFoldDB" id="A0A919XUC8"/>
<comment type="caution">
    <text evidence="1">The sequence shown here is derived from an EMBL/GenBank/DDBJ whole genome shotgun (WGS) entry which is preliminary data.</text>
</comment>
<sequence length="196" mass="22346">MLSDHEKQFFPKVFVGSRKSGKTTALLQRAEETKIPILTHDENMKSYLKSEAKRRGHENVKVLTVNDLHKDGRRKPEKVIVDEAQLMLERLLGTRMDCFSATSYDIVTSDTLDFQGGDDGQPSNAPLLVIEVQDMESVPVVRYKGETLTGKVQVGYEWETKGCDDLGKHSLSLEYFDQDQQSVKCIKFRRFPCDEN</sequence>
<protein>
    <submittedName>
        <fullName evidence="1">Uncharacterized protein</fullName>
    </submittedName>
</protein>
<evidence type="ECO:0000313" key="1">
    <source>
        <dbReference type="EMBL" id="GIO39317.1"/>
    </source>
</evidence>
<reference evidence="1 2" key="1">
    <citation type="submission" date="2021-03" db="EMBL/GenBank/DDBJ databases">
        <title>Antimicrobial resistance genes in bacteria isolated from Japanese honey, and their potential for conferring macrolide and lincosamide resistance in the American foulbrood pathogen Paenibacillus larvae.</title>
        <authorList>
            <person name="Okamoto M."/>
            <person name="Kumagai M."/>
            <person name="Kanamori H."/>
            <person name="Takamatsu D."/>
        </authorList>
    </citation>
    <scope>NUCLEOTIDE SEQUENCE [LARGE SCALE GENOMIC DNA]</scope>
    <source>
        <strain evidence="1 2">J41TS12</strain>
    </source>
</reference>
<organism evidence="1 2">
    <name type="scientific">Paenibacillus antibioticophila</name>
    <dbReference type="NCBI Taxonomy" id="1274374"/>
    <lineage>
        <taxon>Bacteria</taxon>
        <taxon>Bacillati</taxon>
        <taxon>Bacillota</taxon>
        <taxon>Bacilli</taxon>
        <taxon>Bacillales</taxon>
        <taxon>Paenibacillaceae</taxon>
        <taxon>Paenibacillus</taxon>
    </lineage>
</organism>
<dbReference type="Proteomes" id="UP000681162">
    <property type="component" value="Unassembled WGS sequence"/>
</dbReference>
<proteinExistence type="predicted"/>